<dbReference type="AlphaFoldDB" id="A0A0V8HDE5"/>
<evidence type="ECO:0000256" key="6">
    <source>
        <dbReference type="SAM" id="Phobius"/>
    </source>
</evidence>
<feature type="transmembrane region" description="Helical" evidence="6">
    <location>
        <begin position="83"/>
        <end position="105"/>
    </location>
</feature>
<dbReference type="Proteomes" id="UP000181997">
    <property type="component" value="Unassembled WGS sequence"/>
</dbReference>
<keyword evidence="3 6" id="KW-0812">Transmembrane</keyword>
<evidence type="ECO:0000256" key="2">
    <source>
        <dbReference type="ARBA" id="ARBA00022475"/>
    </source>
</evidence>
<reference evidence="8" key="1">
    <citation type="submission" date="2016-08" db="EMBL/GenBank/DDBJ databases">
        <authorList>
            <person name="Varghese N."/>
            <person name="Submissions Spin"/>
        </authorList>
    </citation>
    <scope>NUCLEOTIDE SEQUENCE [LARGE SCALE GENOMIC DNA]</scope>
    <source>
        <strain evidence="8">SGD-1123</strain>
    </source>
</reference>
<dbReference type="OrthoDB" id="109075at2"/>
<evidence type="ECO:0000256" key="5">
    <source>
        <dbReference type="ARBA" id="ARBA00023136"/>
    </source>
</evidence>
<feature type="transmembrane region" description="Helical" evidence="6">
    <location>
        <begin position="395"/>
        <end position="417"/>
    </location>
</feature>
<dbReference type="EMBL" id="FMAU01000004">
    <property type="protein sequence ID" value="SCC24038.1"/>
    <property type="molecule type" value="Genomic_DNA"/>
</dbReference>
<comment type="subcellular location">
    <subcellularLocation>
        <location evidence="1">Cell membrane</location>
        <topology evidence="1">Multi-pass membrane protein</topology>
    </subcellularLocation>
</comment>
<sequence>MLYKKIKSNFLRKVLLLSSSTIMAQLIMLIISPILTRVYSPESFGELAIFLSFILILSEVSSLKYDMAILIPSEKEDNKTDSLIFLSILVVIIVSVCSIPLLSILNQFGFFILSYKGLLWFLPLTVFISGIYQIFTFYSIKKGDYKFISGTKINLVASQGLSQLGLGYIYPSSVSLILGDFLGRIVVCISIFNKYKSKILSVFIKKDFMNILAVAKEYRKYPLVNAPSSLINSVGTNIIPILLTIVYDPIIAGLYALSYRMIRSPIQIIGKSISSVYIGDIVNQINNKSEIISIKDKTFKIIKIQIILGVIPFSILAIFSPSLFSILFGEEWIKSGYVVRYLSPMLLMMLIVSPISEILNIIQKHEFRFYWDIIRLVVIMVIFFVSNVYELPNEIFFMVYSLSMTIMYIILLFIIYIQLDKYVIKKN</sequence>
<keyword evidence="4 6" id="KW-1133">Transmembrane helix</keyword>
<organism evidence="7 8">
    <name type="scientific">[Bacillus] enclensis</name>
    <dbReference type="NCBI Taxonomy" id="1402860"/>
    <lineage>
        <taxon>Bacteria</taxon>
        <taxon>Bacillati</taxon>
        <taxon>Bacillota</taxon>
        <taxon>Bacilli</taxon>
        <taxon>Bacillales</taxon>
        <taxon>Bacillaceae</taxon>
        <taxon>Rossellomorea</taxon>
    </lineage>
</organism>
<proteinExistence type="predicted"/>
<feature type="transmembrane region" description="Helical" evidence="6">
    <location>
        <begin position="369"/>
        <end position="389"/>
    </location>
</feature>
<evidence type="ECO:0000256" key="4">
    <source>
        <dbReference type="ARBA" id="ARBA00022989"/>
    </source>
</evidence>
<keyword evidence="2" id="KW-1003">Cell membrane</keyword>
<name>A0A0V8HDE5_9BACI</name>
<feature type="transmembrane region" description="Helical" evidence="6">
    <location>
        <begin position="306"/>
        <end position="329"/>
    </location>
</feature>
<dbReference type="PANTHER" id="PTHR30250">
    <property type="entry name" value="PST FAMILY PREDICTED COLANIC ACID TRANSPORTER"/>
    <property type="match status" value="1"/>
</dbReference>
<feature type="transmembrane region" description="Helical" evidence="6">
    <location>
        <begin position="341"/>
        <end position="362"/>
    </location>
</feature>
<gene>
    <name evidence="7" type="ORF">GA0061094_3365</name>
</gene>
<accession>A0A0V8HDE5</accession>
<evidence type="ECO:0000313" key="8">
    <source>
        <dbReference type="Proteomes" id="UP000181997"/>
    </source>
</evidence>
<evidence type="ECO:0000256" key="3">
    <source>
        <dbReference type="ARBA" id="ARBA00022692"/>
    </source>
</evidence>
<feature type="transmembrane region" description="Helical" evidence="6">
    <location>
        <begin position="14"/>
        <end position="35"/>
    </location>
</feature>
<evidence type="ECO:0000256" key="1">
    <source>
        <dbReference type="ARBA" id="ARBA00004651"/>
    </source>
</evidence>
<dbReference type="InterPro" id="IPR050833">
    <property type="entry name" value="Poly_Biosynth_Transport"/>
</dbReference>
<dbReference type="PANTHER" id="PTHR30250:SF28">
    <property type="entry name" value="POLYSACCHARIDE BIOSYNTHESIS PROTEIN"/>
    <property type="match status" value="1"/>
</dbReference>
<protein>
    <submittedName>
        <fullName evidence="7">Membrane protein involved in the export of O-antigen and teichoic acid</fullName>
    </submittedName>
</protein>
<evidence type="ECO:0000313" key="7">
    <source>
        <dbReference type="EMBL" id="SCC24038.1"/>
    </source>
</evidence>
<feature type="transmembrane region" description="Helical" evidence="6">
    <location>
        <begin position="238"/>
        <end position="257"/>
    </location>
</feature>
<dbReference type="RefSeq" id="WP_058299345.1">
    <property type="nucleotide sequence ID" value="NZ_FMAU01000004.1"/>
</dbReference>
<feature type="transmembrane region" description="Helical" evidence="6">
    <location>
        <begin position="117"/>
        <end position="138"/>
    </location>
</feature>
<keyword evidence="5 6" id="KW-0472">Membrane</keyword>
<keyword evidence="8" id="KW-1185">Reference proteome</keyword>
<dbReference type="Pfam" id="PF13440">
    <property type="entry name" value="Polysacc_synt_3"/>
    <property type="match status" value="1"/>
</dbReference>
<dbReference type="GO" id="GO:0005886">
    <property type="term" value="C:plasma membrane"/>
    <property type="evidence" value="ECO:0007669"/>
    <property type="project" value="UniProtKB-SubCell"/>
</dbReference>